<sequence>MKHIRGNVYLMKEINRATILSLLHREKAMSRADMAKVTQLSATTVSSLVDELIAEGFIVESGEKSSVGAGRKAISLEISKDKGFVISVGLGNNTFYCTLSNFHSEIVAELTVPAVKGNDQVLQAIFHCISEIVRIAGISDFSQIKGIGIASPGIVDEGSGTISYARYLNLKDFEIIRLLQTRYYNLPIYVMNDTNAAAFAEYYLETSPSVKNVLYVWIYEGVGARFIVNGQVYSGYKGRAGEVALLHDNWFNSTYVLEQARKRAAKHGCPVPQTIEEVVQAYERGEIWIETMMNRSLLFLSRAVAVMMNLFGPQKTILDGWFMTSPKCIQKIHDHLAKFAVDGLYDSNWVTPASLGKRNYVIGVTTMVLHQLFKGKISLT</sequence>
<dbReference type="RefSeq" id="WP_076324698.1">
    <property type="nucleotide sequence ID" value="NZ_MRTF01000008.1"/>
</dbReference>
<comment type="similarity">
    <text evidence="2">Belongs to the ROK (NagC/XylR) family.</text>
</comment>
<dbReference type="InterPro" id="IPR036388">
    <property type="entry name" value="WH-like_DNA-bd_sf"/>
</dbReference>
<dbReference type="GO" id="GO:0042732">
    <property type="term" value="P:D-xylose metabolic process"/>
    <property type="evidence" value="ECO:0007669"/>
    <property type="project" value="UniProtKB-KW"/>
</dbReference>
<dbReference type="OrthoDB" id="9795247at2"/>
<protein>
    <recommendedName>
        <fullName evidence="6">ROK family transcriptional regulator</fullName>
    </recommendedName>
</protein>
<dbReference type="SUPFAM" id="SSF46785">
    <property type="entry name" value="Winged helix' DNA-binding domain"/>
    <property type="match status" value="1"/>
</dbReference>
<evidence type="ECO:0000256" key="1">
    <source>
        <dbReference type="ARBA" id="ARBA00002486"/>
    </source>
</evidence>
<comment type="caution">
    <text evidence="4">The sequence shown here is derived from an EMBL/GenBank/DDBJ whole genome shotgun (WGS) entry which is preliminary data.</text>
</comment>
<dbReference type="Pfam" id="PF13412">
    <property type="entry name" value="HTH_24"/>
    <property type="match status" value="1"/>
</dbReference>
<evidence type="ECO:0008006" key="6">
    <source>
        <dbReference type="Google" id="ProtNLM"/>
    </source>
</evidence>
<comment type="function">
    <text evidence="1">Transcriptional repressor of xylose-utilizing enzymes.</text>
</comment>
<accession>A0A1R1AWZ9</accession>
<dbReference type="Gene3D" id="3.30.420.40">
    <property type="match status" value="3"/>
</dbReference>
<reference evidence="4 5" key="1">
    <citation type="submission" date="2016-11" db="EMBL/GenBank/DDBJ databases">
        <title>Paenibacillus species isolates.</title>
        <authorList>
            <person name="Beno S.M."/>
        </authorList>
    </citation>
    <scope>NUCLEOTIDE SEQUENCE [LARGE SCALE GENOMIC DNA]</scope>
    <source>
        <strain evidence="4 5">FSL F4-0100</strain>
    </source>
</reference>
<name>A0A1R1AWZ9_PAELA</name>
<proteinExistence type="inferred from homology"/>
<evidence type="ECO:0000313" key="4">
    <source>
        <dbReference type="EMBL" id="OME90167.1"/>
    </source>
</evidence>
<organism evidence="4 5">
    <name type="scientific">Paenibacillus lautus</name>
    <name type="common">Bacillus lautus</name>
    <dbReference type="NCBI Taxonomy" id="1401"/>
    <lineage>
        <taxon>Bacteria</taxon>
        <taxon>Bacillati</taxon>
        <taxon>Bacillota</taxon>
        <taxon>Bacilli</taxon>
        <taxon>Bacillales</taxon>
        <taxon>Paenibacillaceae</taxon>
        <taxon>Paenibacillus</taxon>
    </lineage>
</organism>
<evidence type="ECO:0000313" key="5">
    <source>
        <dbReference type="Proteomes" id="UP000187074"/>
    </source>
</evidence>
<keyword evidence="3" id="KW-0119">Carbohydrate metabolism</keyword>
<gene>
    <name evidence="4" type="ORF">BK123_22995</name>
</gene>
<dbReference type="STRING" id="1401.BK123_22995"/>
<dbReference type="PANTHER" id="PTHR18964">
    <property type="entry name" value="ROK (REPRESSOR, ORF, KINASE) FAMILY"/>
    <property type="match status" value="1"/>
</dbReference>
<dbReference type="Gene3D" id="1.10.10.10">
    <property type="entry name" value="Winged helix-like DNA-binding domain superfamily/Winged helix DNA-binding domain"/>
    <property type="match status" value="1"/>
</dbReference>
<dbReference type="EMBL" id="MRTF01000008">
    <property type="protein sequence ID" value="OME90167.1"/>
    <property type="molecule type" value="Genomic_DNA"/>
</dbReference>
<dbReference type="InterPro" id="IPR036390">
    <property type="entry name" value="WH_DNA-bd_sf"/>
</dbReference>
<dbReference type="InterPro" id="IPR000600">
    <property type="entry name" value="ROK"/>
</dbReference>
<dbReference type="PANTHER" id="PTHR18964:SF149">
    <property type="entry name" value="BIFUNCTIONAL UDP-N-ACETYLGLUCOSAMINE 2-EPIMERASE_N-ACETYLMANNOSAMINE KINASE"/>
    <property type="match status" value="1"/>
</dbReference>
<dbReference type="SUPFAM" id="SSF53067">
    <property type="entry name" value="Actin-like ATPase domain"/>
    <property type="match status" value="1"/>
</dbReference>
<evidence type="ECO:0000256" key="2">
    <source>
        <dbReference type="ARBA" id="ARBA00006479"/>
    </source>
</evidence>
<keyword evidence="3" id="KW-0859">Xylose metabolism</keyword>
<dbReference type="AlphaFoldDB" id="A0A1R1AWZ9"/>
<dbReference type="InterPro" id="IPR043129">
    <property type="entry name" value="ATPase_NBD"/>
</dbReference>
<evidence type="ECO:0000256" key="3">
    <source>
        <dbReference type="ARBA" id="ARBA00022629"/>
    </source>
</evidence>
<dbReference type="Pfam" id="PF00480">
    <property type="entry name" value="ROK"/>
    <property type="match status" value="2"/>
</dbReference>
<dbReference type="Proteomes" id="UP000187074">
    <property type="component" value="Unassembled WGS sequence"/>
</dbReference>